<dbReference type="InterPro" id="IPR013087">
    <property type="entry name" value="Znf_C2H2_type"/>
</dbReference>
<dbReference type="EMBL" id="NMPR01000022">
    <property type="protein sequence ID" value="KAA8634481.1"/>
    <property type="molecule type" value="Genomic_DNA"/>
</dbReference>
<dbReference type="SMART" id="SM00355">
    <property type="entry name" value="ZnF_C2H2"/>
    <property type="match status" value="6"/>
</dbReference>
<feature type="compositionally biased region" description="Gly residues" evidence="9">
    <location>
        <begin position="829"/>
        <end position="842"/>
    </location>
</feature>
<evidence type="ECO:0000313" key="12">
    <source>
        <dbReference type="Proteomes" id="UP000433876"/>
    </source>
</evidence>
<dbReference type="GO" id="GO:0000978">
    <property type="term" value="F:RNA polymerase II cis-regulatory region sequence-specific DNA binding"/>
    <property type="evidence" value="ECO:0007669"/>
    <property type="project" value="TreeGrafter"/>
</dbReference>
<evidence type="ECO:0000256" key="3">
    <source>
        <dbReference type="ARBA" id="ARBA00022737"/>
    </source>
</evidence>
<evidence type="ECO:0000256" key="1">
    <source>
        <dbReference type="ARBA" id="ARBA00004123"/>
    </source>
</evidence>
<dbReference type="VEuPathDB" id="FungiDB:SMAC_07526"/>
<dbReference type="InterPro" id="IPR050589">
    <property type="entry name" value="Ikaros_C2H2-ZF"/>
</dbReference>
<keyword evidence="5" id="KW-0862">Zinc</keyword>
<feature type="domain" description="C2H2-type" evidence="10">
    <location>
        <begin position="652"/>
        <end position="679"/>
    </location>
</feature>
<feature type="region of interest" description="Disordered" evidence="9">
    <location>
        <begin position="495"/>
        <end position="565"/>
    </location>
</feature>
<keyword evidence="7" id="KW-0539">Nucleus</keyword>
<name>A0A8S9A0Y0_SORMA</name>
<dbReference type="SUPFAM" id="SSF57667">
    <property type="entry name" value="beta-beta-alpha zinc fingers"/>
    <property type="match status" value="1"/>
</dbReference>
<evidence type="ECO:0000256" key="4">
    <source>
        <dbReference type="ARBA" id="ARBA00022771"/>
    </source>
</evidence>
<gene>
    <name evidence="11" type="ORF">SMACR_07526</name>
</gene>
<dbReference type="GO" id="GO:0003700">
    <property type="term" value="F:DNA-binding transcription factor activity"/>
    <property type="evidence" value="ECO:0007669"/>
    <property type="project" value="TreeGrafter"/>
</dbReference>
<organism evidence="11 12">
    <name type="scientific">Sordaria macrospora</name>
    <dbReference type="NCBI Taxonomy" id="5147"/>
    <lineage>
        <taxon>Eukaryota</taxon>
        <taxon>Fungi</taxon>
        <taxon>Dikarya</taxon>
        <taxon>Ascomycota</taxon>
        <taxon>Pezizomycotina</taxon>
        <taxon>Sordariomycetes</taxon>
        <taxon>Sordariomycetidae</taxon>
        <taxon>Sordariales</taxon>
        <taxon>Sordariaceae</taxon>
        <taxon>Sordaria</taxon>
    </lineage>
</organism>
<evidence type="ECO:0000256" key="2">
    <source>
        <dbReference type="ARBA" id="ARBA00022723"/>
    </source>
</evidence>
<dbReference type="PANTHER" id="PTHR24404:SF114">
    <property type="entry name" value="KLUMPFUSS, ISOFORM B-RELATED"/>
    <property type="match status" value="1"/>
</dbReference>
<feature type="region of interest" description="Disordered" evidence="9">
    <location>
        <begin position="1"/>
        <end position="35"/>
    </location>
</feature>
<proteinExistence type="predicted"/>
<dbReference type="PROSITE" id="PS50157">
    <property type="entry name" value="ZINC_FINGER_C2H2_2"/>
    <property type="match status" value="3"/>
</dbReference>
<feature type="compositionally biased region" description="Polar residues" evidence="9">
    <location>
        <begin position="1"/>
        <end position="10"/>
    </location>
</feature>
<dbReference type="InterPro" id="IPR036236">
    <property type="entry name" value="Znf_C2H2_sf"/>
</dbReference>
<feature type="region of interest" description="Disordered" evidence="9">
    <location>
        <begin position="618"/>
        <end position="648"/>
    </location>
</feature>
<dbReference type="Gene3D" id="3.30.160.60">
    <property type="entry name" value="Classic Zinc Finger"/>
    <property type="match status" value="2"/>
</dbReference>
<dbReference type="GO" id="GO:0005634">
    <property type="term" value="C:nucleus"/>
    <property type="evidence" value="ECO:0007669"/>
    <property type="project" value="UniProtKB-SubCell"/>
</dbReference>
<dbReference type="GO" id="GO:0008270">
    <property type="term" value="F:zinc ion binding"/>
    <property type="evidence" value="ECO:0007669"/>
    <property type="project" value="UniProtKB-KW"/>
</dbReference>
<keyword evidence="3" id="KW-0677">Repeat</keyword>
<dbReference type="PANTHER" id="PTHR24404">
    <property type="entry name" value="ZINC FINGER PROTEIN"/>
    <property type="match status" value="1"/>
</dbReference>
<sequence length="965" mass="107043">MSQYHYSQQGRYEPYQYNGQSGQGTHSPGLLDSPSINMSNTTTTMAPGNHGYGSTLSTTATTGQASRAGFIVDQQFQKEHDAPTQGNGRYVLLDQFLHDPSAAWNPMKSLGVSQNANITVNPVYPDYRDNHAPSECDTAADRAGVFSDSGYGSIARQSVGNPSVYGDMDRAGDSQIMLQMSQFQLQQDSNLETTVMPRDTLMQDMESGDWSHKGSARRPDGKGLVCEHCKQPVKTKSELNKHKQKHTKPHHCTQPGCSRGQGFSTKNDLQRHIASVHKMHTLVYHCRHGNCPNKSKKEKDWPRADNFRQHLRRVHQINLKAEDDLKLYEVHLPQEPVVADPLTTAFFASQMQTMPEQNGASWTNQAQLQYLSHMAPFTETSLSAPTDSSLILQSRAVSMSENADFPALENGIWPDEGAAEVSSSHVLHMVSSRRGSLGTLERTRSISIDEPSSSGQQPGFESEVLADGREEMPATAANSDASPSITTVGMNQSIRPMLTGSGHLPSHDDGRDVNTDQHRETTDAKVVASTHLDNEPAEDEEMDDTMPDMGQDTSADDSDDVSEQPRVSVLKTSFGFQIGNSSKPILVEDDESVRTMLRVLIAKGNLDQLMAELGYQKKEENSEPQLLTENKPEPAPTSAAAAAPKTGNTSKNPCFLCDKSFNRKCELKKHQKRHDKPYACTFHNCSKNFGSKNDWKRHENSQHLQLEVWRCDEKHQRHQGVSLVDDRTSVCGWVAHRREAFRTHLSKEHRIVDDPTIKKKVTECHIGRNCESRFWCGFCRKTIEFQKDKKLAWSARFDHIEDHFIGRNSVKQQTIRDWEFIEPTTSTVAGGGTGGGGGGGAIGKNVPGSEKEKEREVVDLTTEQTGEDLETRSSLSSSSSSSSSCQGRMQSLKRRANAMDGTITSAAAPRAKKQKSGRQREYLWSCCTCTGAMYNVDTTPGCLECNHARCEHCDLEYHRGPQEGH</sequence>
<evidence type="ECO:0000259" key="10">
    <source>
        <dbReference type="PROSITE" id="PS50157"/>
    </source>
</evidence>
<dbReference type="Proteomes" id="UP000433876">
    <property type="component" value="Unassembled WGS sequence"/>
</dbReference>
<keyword evidence="4 8" id="KW-0863">Zinc-finger</keyword>
<dbReference type="GO" id="GO:0006357">
    <property type="term" value="P:regulation of transcription by RNA polymerase II"/>
    <property type="evidence" value="ECO:0007669"/>
    <property type="project" value="TreeGrafter"/>
</dbReference>
<comment type="caution">
    <text evidence="11">The sequence shown here is derived from an EMBL/GenBank/DDBJ whole genome shotgun (WGS) entry which is preliminary data.</text>
</comment>
<feature type="domain" description="C2H2-type" evidence="10">
    <location>
        <begin position="678"/>
        <end position="703"/>
    </location>
</feature>
<dbReference type="AlphaFoldDB" id="A0A8S9A0Y0"/>
<protein>
    <recommendedName>
        <fullName evidence="10">C2H2-type domain-containing protein</fullName>
    </recommendedName>
</protein>
<evidence type="ECO:0000313" key="11">
    <source>
        <dbReference type="EMBL" id="KAA8634481.1"/>
    </source>
</evidence>
<feature type="compositionally biased region" description="Basic and acidic residues" evidence="9">
    <location>
        <begin position="849"/>
        <end position="858"/>
    </location>
</feature>
<evidence type="ECO:0000256" key="7">
    <source>
        <dbReference type="ARBA" id="ARBA00023242"/>
    </source>
</evidence>
<feature type="compositionally biased region" description="Low complexity" evidence="9">
    <location>
        <begin position="873"/>
        <end position="884"/>
    </location>
</feature>
<feature type="domain" description="C2H2-type" evidence="10">
    <location>
        <begin position="224"/>
        <end position="251"/>
    </location>
</feature>
<reference evidence="11 12" key="1">
    <citation type="submission" date="2017-07" db="EMBL/GenBank/DDBJ databases">
        <title>Genome sequence of the Sordaria macrospora wild type strain R19027.</title>
        <authorList>
            <person name="Nowrousian M."/>
            <person name="Teichert I."/>
            <person name="Kueck U."/>
        </authorList>
    </citation>
    <scope>NUCLEOTIDE SEQUENCE [LARGE SCALE GENOMIC DNA]</scope>
    <source>
        <strain evidence="11 12">R19027</strain>
        <tissue evidence="11">Mycelium</tissue>
    </source>
</reference>
<dbReference type="PROSITE" id="PS00028">
    <property type="entry name" value="ZINC_FINGER_C2H2_1"/>
    <property type="match status" value="3"/>
</dbReference>
<evidence type="ECO:0000256" key="8">
    <source>
        <dbReference type="PROSITE-ProRule" id="PRU00042"/>
    </source>
</evidence>
<evidence type="ECO:0000256" key="5">
    <source>
        <dbReference type="ARBA" id="ARBA00022833"/>
    </source>
</evidence>
<comment type="subcellular location">
    <subcellularLocation>
        <location evidence="1">Nucleus</location>
    </subcellularLocation>
</comment>
<feature type="compositionally biased region" description="Basic and acidic residues" evidence="9">
    <location>
        <begin position="505"/>
        <end position="523"/>
    </location>
</feature>
<evidence type="ECO:0000256" key="6">
    <source>
        <dbReference type="ARBA" id="ARBA00023125"/>
    </source>
</evidence>
<feature type="compositionally biased region" description="Polar residues" evidence="9">
    <location>
        <begin position="17"/>
        <end position="26"/>
    </location>
</feature>
<evidence type="ECO:0000256" key="9">
    <source>
        <dbReference type="SAM" id="MobiDB-lite"/>
    </source>
</evidence>
<feature type="region of interest" description="Disordered" evidence="9">
    <location>
        <begin position="236"/>
        <end position="265"/>
    </location>
</feature>
<feature type="region of interest" description="Disordered" evidence="9">
    <location>
        <begin position="826"/>
        <end position="895"/>
    </location>
</feature>
<feature type="compositionally biased region" description="Basic residues" evidence="9">
    <location>
        <begin position="242"/>
        <end position="251"/>
    </location>
</feature>
<keyword evidence="6" id="KW-0238">DNA-binding</keyword>
<keyword evidence="2" id="KW-0479">Metal-binding</keyword>
<accession>A0A8S9A0Y0</accession>
<dbReference type="OMA" id="FKGRPCE"/>
<feature type="compositionally biased region" description="Acidic residues" evidence="9">
    <location>
        <begin position="535"/>
        <end position="546"/>
    </location>
</feature>